<dbReference type="InterPro" id="IPR001971">
    <property type="entry name" value="Ribosomal_uS11"/>
</dbReference>
<proteinExistence type="inferred from homology"/>
<evidence type="ECO:0000313" key="5">
    <source>
        <dbReference type="EMBL" id="PIR40057.1"/>
    </source>
</evidence>
<dbReference type="GO" id="GO:0019843">
    <property type="term" value="F:rRNA binding"/>
    <property type="evidence" value="ECO:0007669"/>
    <property type="project" value="UniProtKB-UniRule"/>
</dbReference>
<dbReference type="Pfam" id="PF00411">
    <property type="entry name" value="Ribosomal_S11"/>
    <property type="match status" value="1"/>
</dbReference>
<dbReference type="Gene3D" id="3.30.420.80">
    <property type="entry name" value="Ribosomal protein S11"/>
    <property type="match status" value="1"/>
</dbReference>
<sequence length="158" mass="17050">MGKKRIIKVDENQEPKIDGEVKDVTKNDEIKTNTDKIKTFGKKRFDSGLLHVRSTYNNTVLVLTDKKGNVLASSSSGKLGFKGAKKGTPFAAAKVGETLAIKAQSLGIKEIEAIVKGVGSGRESSIRGFISKGINLNSIKDATPIPYNGPKPKKPRRV</sequence>
<evidence type="ECO:0000256" key="2">
    <source>
        <dbReference type="ARBA" id="ARBA00022980"/>
    </source>
</evidence>
<dbReference type="AlphaFoldDB" id="A0A2H0R0M8"/>
<dbReference type="InterPro" id="IPR036967">
    <property type="entry name" value="Ribosomal_uS11_sf"/>
</dbReference>
<keyword evidence="3 4" id="KW-0687">Ribonucleoprotein</keyword>
<dbReference type="HAMAP" id="MF_01310">
    <property type="entry name" value="Ribosomal_uS11"/>
    <property type="match status" value="1"/>
</dbReference>
<comment type="function">
    <text evidence="4">Located on the platform of the 30S subunit, it bridges several disparate RNA helices of the 16S rRNA. Forms part of the Shine-Dalgarno cleft in the 70S ribosome.</text>
</comment>
<keyword evidence="2 4" id="KW-0689">Ribosomal protein</keyword>
<organism evidence="5 6">
    <name type="scientific">Candidatus Zambryskibacteria bacterium CG10_big_fil_rev_8_21_14_0_10_34_34</name>
    <dbReference type="NCBI Taxonomy" id="1975114"/>
    <lineage>
        <taxon>Bacteria</taxon>
        <taxon>Candidatus Zambryskiibacteriota</taxon>
    </lineage>
</organism>
<dbReference type="Proteomes" id="UP000230828">
    <property type="component" value="Unassembled WGS sequence"/>
</dbReference>
<keyword evidence="4" id="KW-0694">RNA-binding</keyword>
<accession>A0A2H0R0M8</accession>
<gene>
    <name evidence="4" type="primary">rpsK</name>
    <name evidence="5" type="ORF">COV33_01790</name>
</gene>
<name>A0A2H0R0M8_9BACT</name>
<protein>
    <recommendedName>
        <fullName evidence="4">Small ribosomal subunit protein uS11</fullName>
    </recommendedName>
</protein>
<dbReference type="GO" id="GO:0005840">
    <property type="term" value="C:ribosome"/>
    <property type="evidence" value="ECO:0007669"/>
    <property type="project" value="UniProtKB-KW"/>
</dbReference>
<comment type="subunit">
    <text evidence="4">Part of the 30S ribosomal subunit. Interacts with proteins S7 and S18. Binds to IF-3.</text>
</comment>
<dbReference type="SUPFAM" id="SSF53137">
    <property type="entry name" value="Translational machinery components"/>
    <property type="match status" value="1"/>
</dbReference>
<comment type="similarity">
    <text evidence="1 4">Belongs to the universal ribosomal protein uS11 family.</text>
</comment>
<dbReference type="EMBL" id="PCXM01000031">
    <property type="protein sequence ID" value="PIR40057.1"/>
    <property type="molecule type" value="Genomic_DNA"/>
</dbReference>
<evidence type="ECO:0000256" key="1">
    <source>
        <dbReference type="ARBA" id="ARBA00006194"/>
    </source>
</evidence>
<evidence type="ECO:0000256" key="4">
    <source>
        <dbReference type="HAMAP-Rule" id="MF_01310"/>
    </source>
</evidence>
<dbReference type="NCBIfam" id="NF003698">
    <property type="entry name" value="PRK05309.1"/>
    <property type="match status" value="1"/>
</dbReference>
<dbReference type="GO" id="GO:1990904">
    <property type="term" value="C:ribonucleoprotein complex"/>
    <property type="evidence" value="ECO:0007669"/>
    <property type="project" value="UniProtKB-KW"/>
</dbReference>
<evidence type="ECO:0000313" key="6">
    <source>
        <dbReference type="Proteomes" id="UP000230828"/>
    </source>
</evidence>
<keyword evidence="4" id="KW-0699">rRNA-binding</keyword>
<dbReference type="PANTHER" id="PTHR11759">
    <property type="entry name" value="40S RIBOSOMAL PROTEIN S14/30S RIBOSOMAL PROTEIN S11"/>
    <property type="match status" value="1"/>
</dbReference>
<comment type="caution">
    <text evidence="5">The sequence shown here is derived from an EMBL/GenBank/DDBJ whole genome shotgun (WGS) entry which is preliminary data.</text>
</comment>
<reference evidence="5 6" key="1">
    <citation type="submission" date="2017-09" db="EMBL/GenBank/DDBJ databases">
        <title>Depth-based differentiation of microbial function through sediment-hosted aquifers and enrichment of novel symbionts in the deep terrestrial subsurface.</title>
        <authorList>
            <person name="Probst A.J."/>
            <person name="Ladd B."/>
            <person name="Jarett J.K."/>
            <person name="Geller-Mcgrath D.E."/>
            <person name="Sieber C.M."/>
            <person name="Emerson J.B."/>
            <person name="Anantharaman K."/>
            <person name="Thomas B.C."/>
            <person name="Malmstrom R."/>
            <person name="Stieglmeier M."/>
            <person name="Klingl A."/>
            <person name="Woyke T."/>
            <person name="Ryan C.M."/>
            <person name="Banfield J.F."/>
        </authorList>
    </citation>
    <scope>NUCLEOTIDE SEQUENCE [LARGE SCALE GENOMIC DNA]</scope>
    <source>
        <strain evidence="5">CG10_big_fil_rev_8_21_14_0_10_34_34</strain>
    </source>
</reference>
<dbReference type="GO" id="GO:0003735">
    <property type="term" value="F:structural constituent of ribosome"/>
    <property type="evidence" value="ECO:0007669"/>
    <property type="project" value="InterPro"/>
</dbReference>
<dbReference type="GO" id="GO:0006412">
    <property type="term" value="P:translation"/>
    <property type="evidence" value="ECO:0007669"/>
    <property type="project" value="UniProtKB-UniRule"/>
</dbReference>
<evidence type="ECO:0000256" key="3">
    <source>
        <dbReference type="ARBA" id="ARBA00023274"/>
    </source>
</evidence>